<dbReference type="AlphaFoldDB" id="A0A2P7BUC8"/>
<accession>A0A2P7BUC8</accession>
<reference evidence="3" key="1">
    <citation type="submission" date="2017-11" db="EMBL/GenBank/DDBJ databases">
        <authorList>
            <person name="Kuznetsova I."/>
            <person name="Sazanova A."/>
            <person name="Chirak E."/>
            <person name="Safronova V."/>
            <person name="Willems A."/>
        </authorList>
    </citation>
    <scope>NUCLEOTIDE SEQUENCE [LARGE SCALE GENOMIC DNA]</scope>
    <source>
        <strain evidence="3">STM 196</strain>
    </source>
</reference>
<dbReference type="Proteomes" id="UP000241444">
    <property type="component" value="Unassembled WGS sequence"/>
</dbReference>
<name>A0A2P7BUC8_9HYPH</name>
<evidence type="ECO:0000313" key="2">
    <source>
        <dbReference type="EMBL" id="PSH70060.1"/>
    </source>
</evidence>
<evidence type="ECO:0000313" key="3">
    <source>
        <dbReference type="Proteomes" id="UP000241444"/>
    </source>
</evidence>
<evidence type="ECO:0000256" key="1">
    <source>
        <dbReference type="SAM" id="SignalP"/>
    </source>
</evidence>
<gene>
    <name evidence="2" type="ORF">CU102_02850</name>
</gene>
<comment type="caution">
    <text evidence="2">The sequence shown here is derived from an EMBL/GenBank/DDBJ whole genome shotgun (WGS) entry which is preliminary data.</text>
</comment>
<dbReference type="EMBL" id="PGGO01000002">
    <property type="protein sequence ID" value="PSH70060.1"/>
    <property type="molecule type" value="Genomic_DNA"/>
</dbReference>
<keyword evidence="1" id="KW-0732">Signal</keyword>
<keyword evidence="3" id="KW-1185">Reference proteome</keyword>
<protein>
    <submittedName>
        <fullName evidence="2">Uncharacterized protein</fullName>
    </submittedName>
</protein>
<feature type="signal peptide" evidence="1">
    <location>
        <begin position="1"/>
        <end position="21"/>
    </location>
</feature>
<feature type="chain" id="PRO_5015178420" evidence="1">
    <location>
        <begin position="22"/>
        <end position="138"/>
    </location>
</feature>
<sequence length="138" mass="15054">MNRTIAMTIAIVLLSGSQLLAVDTSSGRRMADAMTKKLRTYGVIGRISAVAAFQNEGKPTCNLSRFNGSKALTYLKDWKVDQNVIAGIEDLKKYGDPLTAGFQQPDIVNARRNALLVPHDEAFCKQLDLDAGKADLLQ</sequence>
<proteinExistence type="predicted"/>
<organism evidence="2 3">
    <name type="scientific">Phyllobacterium brassicacearum</name>
    <dbReference type="NCBI Taxonomy" id="314235"/>
    <lineage>
        <taxon>Bacteria</taxon>
        <taxon>Pseudomonadati</taxon>
        <taxon>Pseudomonadota</taxon>
        <taxon>Alphaproteobacteria</taxon>
        <taxon>Hyphomicrobiales</taxon>
        <taxon>Phyllobacteriaceae</taxon>
        <taxon>Phyllobacterium</taxon>
    </lineage>
</organism>